<dbReference type="Pfam" id="PF00176">
    <property type="entry name" value="SNF2-rel_dom"/>
    <property type="match status" value="1"/>
</dbReference>
<dbReference type="SMART" id="SM00487">
    <property type="entry name" value="DEXDc"/>
    <property type="match status" value="1"/>
</dbReference>
<dbReference type="InterPro" id="IPR022138">
    <property type="entry name" value="DUF3670"/>
</dbReference>
<dbReference type="InterPro" id="IPR001650">
    <property type="entry name" value="Helicase_C-like"/>
</dbReference>
<dbReference type="eggNOG" id="COG0553">
    <property type="taxonomic scope" value="Bacteria"/>
</dbReference>
<dbReference type="STRING" id="41431.PCC8801_0290"/>
<dbReference type="EMBL" id="CP001287">
    <property type="protein sequence ID" value="ACK64390.1"/>
    <property type="molecule type" value="Genomic_DNA"/>
</dbReference>
<feature type="domain" description="Helicase ATP-binding" evidence="2">
    <location>
        <begin position="582"/>
        <end position="745"/>
    </location>
</feature>
<gene>
    <name evidence="4" type="ordered locus">PCC8801_0290</name>
</gene>
<dbReference type="FunFam" id="3.40.50.300:FF:000533">
    <property type="entry name" value="Helicase, Snf2 family"/>
    <property type="match status" value="1"/>
</dbReference>
<organism evidence="4 5">
    <name type="scientific">Rippkaea orientalis (strain PCC 8801 / RF-1)</name>
    <name type="common">Cyanothece sp. (strain PCC 8801)</name>
    <dbReference type="NCBI Taxonomy" id="41431"/>
    <lineage>
        <taxon>Bacteria</taxon>
        <taxon>Bacillati</taxon>
        <taxon>Cyanobacteriota</taxon>
        <taxon>Cyanophyceae</taxon>
        <taxon>Oscillatoriophycideae</taxon>
        <taxon>Chroococcales</taxon>
        <taxon>Aphanothecaceae</taxon>
        <taxon>Rippkaea</taxon>
        <taxon>Rippkaea orientalis</taxon>
    </lineage>
</organism>
<dbReference type="Pfam" id="PF12419">
    <property type="entry name" value="DUF3670"/>
    <property type="match status" value="1"/>
</dbReference>
<dbReference type="InterPro" id="IPR014001">
    <property type="entry name" value="Helicase_ATP-bd"/>
</dbReference>
<keyword evidence="4" id="KW-0418">Kinase</keyword>
<evidence type="ECO:0000259" key="3">
    <source>
        <dbReference type="PROSITE" id="PS51194"/>
    </source>
</evidence>
<dbReference type="PROSITE" id="PS51194">
    <property type="entry name" value="HELICASE_CTER"/>
    <property type="match status" value="1"/>
</dbReference>
<dbReference type="Gene3D" id="3.40.50.10810">
    <property type="entry name" value="Tandem AAA-ATPase domain"/>
    <property type="match status" value="1"/>
</dbReference>
<dbReference type="InterPro" id="IPR027417">
    <property type="entry name" value="P-loop_NTPase"/>
</dbReference>
<dbReference type="CDD" id="cd18012">
    <property type="entry name" value="DEXQc_arch_SWI2_SNF2"/>
    <property type="match status" value="1"/>
</dbReference>
<dbReference type="SMART" id="SM00490">
    <property type="entry name" value="HELICc"/>
    <property type="match status" value="1"/>
</dbReference>
<evidence type="ECO:0000313" key="4">
    <source>
        <dbReference type="EMBL" id="ACK64390.1"/>
    </source>
</evidence>
<keyword evidence="4" id="KW-0723">Serine/threonine-protein kinase</keyword>
<proteinExistence type="predicted"/>
<dbReference type="RefSeq" id="WP_012593667.1">
    <property type="nucleotide sequence ID" value="NC_011726.1"/>
</dbReference>
<keyword evidence="5" id="KW-1185">Reference proteome</keyword>
<dbReference type="GO" id="GO:0016787">
    <property type="term" value="F:hydrolase activity"/>
    <property type="evidence" value="ECO:0007669"/>
    <property type="project" value="UniProtKB-KW"/>
</dbReference>
<dbReference type="Proteomes" id="UP000008204">
    <property type="component" value="Chromosome"/>
</dbReference>
<dbReference type="CDD" id="cd18793">
    <property type="entry name" value="SF2_C_SNF"/>
    <property type="match status" value="1"/>
</dbReference>
<dbReference type="GO" id="GO:0005524">
    <property type="term" value="F:ATP binding"/>
    <property type="evidence" value="ECO:0007669"/>
    <property type="project" value="InterPro"/>
</dbReference>
<sequence length="1047" mass="120382">MSILHGSWINEIDQSYLFIWGETWRSVEPQLSNDDSVSLHPFSLNQAELINFLQSKELALKINPEQQSKREIIYLPSINKVIKSEQRSLPILSSQVTDKDQLIKNDAYELSPWQVEGLSLNARQTINLLNQLPLGFSEKNTQYLGEDLRFWTHVYRWSLDLLARKKFLPGVIHLDNDTAQSQWFPILDSTLDQTRFSQFNQWIPRVCLSYNITDKPLVSQPLILDFLRNIINVNIPLITSSIPLPNKNLLVQRWLRSLKEKEKNFGANERDIKRLENALHNWVLSIEEYLVTPTNKNLGINQFRVCFQLQPPSSSQVNSGDVNWKLNYYLQALDDSSFLVDAQTIWRSPFEKLSWQGRTIEHPQETLLKGLGLASRLYYAIAENLQESQPHYCELNPIQVYEFIRSTALILEDNGLGVILPSSLTKGEEEKRLGISIEAQVTPKKDERLSLKSLLNYQLKIAIGDQSISQQEFEKLLAQKSPLVEINGEWIALQPADVRAAQSIFNQSYEPIKLSVEDALRLSTGETQVIAKLPIVKFEASGTLQELINNLTNNQSIQIIDNPPGFKGQLRPYQQRGVGWLAFLEKWGLGACLADDMGLGKTPQLIAFLLHLKAENLLNKPTLVVCPTSVLNNWEREVKKFAPTLSTWIHHGDKRKKGKNFAQEVKTKNLVITSYSLLYRDAKILEEIEWQGVVLDEAQNIKNPQAKQSQAVRKLKTEFRIALTGTPVENRLAELWSILDFLNPTFLGTQQFFQRRFATPIEKYGDRESLQILRSLVRPFILRRLKTDQDIIQDLPEKQEMNVFCGLSSEQAELYQKLVDSSLEELEDKTGIQRQGLILSLLVKLKQICNHPAQFLKEKQLNFPHRSGKLMRLEEMLEELIEEGDRALIFTQFSEWGKLLQPYLMAKFSQEVLFLHGGTRREQRQVMIDRFQNAPDGPQLFILSLKAGGTGLNLTRANHVFHIDRWWNPAVENQATDRAFRIGQKRNVQVHKFVCTGTLEDKINEMLETKKQLAEQTVDAGENWLTQLDTDQLRTLLLLDRDAIIDE</sequence>
<dbReference type="InterPro" id="IPR000330">
    <property type="entry name" value="SNF2_N"/>
</dbReference>
<keyword evidence="1" id="KW-0378">Hydrolase</keyword>
<dbReference type="EC" id="2.7.11.1" evidence="4"/>
<evidence type="ECO:0000256" key="1">
    <source>
        <dbReference type="ARBA" id="ARBA00022801"/>
    </source>
</evidence>
<protein>
    <submittedName>
        <fullName evidence="4">Non-specific serine/threonine protein kinase</fullName>
        <ecNumber evidence="4">2.7.11.1</ecNumber>
    </submittedName>
</protein>
<dbReference type="FunFam" id="3.40.50.10810:FF:000057">
    <property type="entry name" value="Snf2/Rad54 family helicase"/>
    <property type="match status" value="1"/>
</dbReference>
<reference evidence="5" key="1">
    <citation type="journal article" date="2011" name="MBio">
        <title>Novel metabolic attributes of the genus Cyanothece, comprising a group of unicellular nitrogen-fixing Cyanobacteria.</title>
        <authorList>
            <person name="Bandyopadhyay A."/>
            <person name="Elvitigala T."/>
            <person name="Welsh E."/>
            <person name="Stockel J."/>
            <person name="Liberton M."/>
            <person name="Min H."/>
            <person name="Sherman L.A."/>
            <person name="Pakrasi H.B."/>
        </authorList>
    </citation>
    <scope>NUCLEOTIDE SEQUENCE [LARGE SCALE GENOMIC DNA]</scope>
    <source>
        <strain evidence="5">PCC 8801</strain>
    </source>
</reference>
<feature type="domain" description="Helicase C-terminal" evidence="3">
    <location>
        <begin position="872"/>
        <end position="1029"/>
    </location>
</feature>
<dbReference type="OrthoDB" id="9814088at2"/>
<dbReference type="Gene3D" id="3.40.50.300">
    <property type="entry name" value="P-loop containing nucleotide triphosphate hydrolases"/>
    <property type="match status" value="1"/>
</dbReference>
<name>B7K370_RIPO1</name>
<dbReference type="Pfam" id="PF00271">
    <property type="entry name" value="Helicase_C"/>
    <property type="match status" value="1"/>
</dbReference>
<evidence type="ECO:0000259" key="2">
    <source>
        <dbReference type="PROSITE" id="PS51192"/>
    </source>
</evidence>
<dbReference type="AlphaFoldDB" id="B7K370"/>
<dbReference type="SUPFAM" id="SSF52540">
    <property type="entry name" value="P-loop containing nucleoside triphosphate hydrolases"/>
    <property type="match status" value="2"/>
</dbReference>
<dbReference type="KEGG" id="cyp:PCC8801_0290"/>
<dbReference type="PANTHER" id="PTHR10799">
    <property type="entry name" value="SNF2/RAD54 HELICASE FAMILY"/>
    <property type="match status" value="1"/>
</dbReference>
<dbReference type="InterPro" id="IPR038718">
    <property type="entry name" value="SNF2-like_sf"/>
</dbReference>
<dbReference type="PROSITE" id="PS51192">
    <property type="entry name" value="HELICASE_ATP_BIND_1"/>
    <property type="match status" value="1"/>
</dbReference>
<accession>B7K370</accession>
<dbReference type="InterPro" id="IPR049730">
    <property type="entry name" value="SNF2/RAD54-like_C"/>
</dbReference>
<evidence type="ECO:0000313" key="5">
    <source>
        <dbReference type="Proteomes" id="UP000008204"/>
    </source>
</evidence>
<dbReference type="HOGENOM" id="CLU_000315_21_8_3"/>
<dbReference type="GO" id="GO:0004674">
    <property type="term" value="F:protein serine/threonine kinase activity"/>
    <property type="evidence" value="ECO:0007669"/>
    <property type="project" value="UniProtKB-KW"/>
</dbReference>
<keyword evidence="4" id="KW-0808">Transferase</keyword>